<name>A0A5B9AHR4_ECOLX</name>
<protein>
    <submittedName>
        <fullName evidence="1">Uncharacterized protein</fullName>
    </submittedName>
</protein>
<reference evidence="1 2" key="1">
    <citation type="submission" date="2019-08" db="EMBL/GenBank/DDBJ databases">
        <title>Plasmid- and chromosome-located mcr-3 in mcr-1-positive Escherichia coli from diseased swine, Taiwan.</title>
        <authorList>
            <person name="Hsu C.-Y."/>
            <person name="Huang W.-C."/>
            <person name="Lauderdale T.-L."/>
        </authorList>
    </citation>
    <scope>NUCLEOTIDE SEQUENCE [LARGE SCALE GENOMIC DNA]</scope>
    <source>
        <strain evidence="1 2">NCYU-26-73</strain>
    </source>
</reference>
<proteinExistence type="predicted"/>
<evidence type="ECO:0000313" key="2">
    <source>
        <dbReference type="Proteomes" id="UP000321299"/>
    </source>
</evidence>
<reference evidence="1 2" key="2">
    <citation type="submission" date="2019-08" db="EMBL/GenBank/DDBJ databases">
        <authorList>
            <person name="Chen F.-J."/>
            <person name="Wu H.-C."/>
            <person name="Liao Y.-C."/>
            <person name="Kuo S.-C."/>
        </authorList>
    </citation>
    <scope>NUCLEOTIDE SEQUENCE [LARGE SCALE GENOMIC DNA]</scope>
    <source>
        <strain evidence="1 2">NCYU-26-73</strain>
    </source>
</reference>
<sequence length="79" mass="8339">MHQNRPIKRAGEAGKALRAGGGADFIFSASERVVKALSLPVEALVCLRGVLCGGEREGVMTGCKKAARRRRCSAVVSVQ</sequence>
<gene>
    <name evidence="1" type="ORF">FTV93_02125</name>
</gene>
<dbReference type="Proteomes" id="UP000321299">
    <property type="component" value="Chromosome"/>
</dbReference>
<accession>A0A5B9AHR4</accession>
<dbReference type="EMBL" id="CP042615">
    <property type="protein sequence ID" value="QED73294.1"/>
    <property type="molecule type" value="Genomic_DNA"/>
</dbReference>
<organism evidence="1 2">
    <name type="scientific">Escherichia coli</name>
    <dbReference type="NCBI Taxonomy" id="562"/>
    <lineage>
        <taxon>Bacteria</taxon>
        <taxon>Pseudomonadati</taxon>
        <taxon>Pseudomonadota</taxon>
        <taxon>Gammaproteobacteria</taxon>
        <taxon>Enterobacterales</taxon>
        <taxon>Enterobacteriaceae</taxon>
        <taxon>Escherichia</taxon>
    </lineage>
</organism>
<dbReference type="AlphaFoldDB" id="A0A5B9AHR4"/>
<evidence type="ECO:0000313" key="1">
    <source>
        <dbReference type="EMBL" id="QED73294.1"/>
    </source>
</evidence>